<keyword evidence="7" id="KW-1185">Reference proteome</keyword>
<evidence type="ECO:0000313" key="7">
    <source>
        <dbReference type="Proteomes" id="UP000469185"/>
    </source>
</evidence>
<dbReference type="RefSeq" id="WP_163819749.1">
    <property type="nucleotide sequence ID" value="NZ_JAAGOB010000009.1"/>
</dbReference>
<dbReference type="GO" id="GO:0003677">
    <property type="term" value="F:DNA binding"/>
    <property type="evidence" value="ECO:0007669"/>
    <property type="project" value="UniProtKB-KW"/>
</dbReference>
<comment type="similarity">
    <text evidence="1">Belongs to the LysR transcriptional regulatory family.</text>
</comment>
<dbReference type="GO" id="GO:0003700">
    <property type="term" value="F:DNA-binding transcription factor activity"/>
    <property type="evidence" value="ECO:0007669"/>
    <property type="project" value="InterPro"/>
</dbReference>
<dbReference type="Gene3D" id="3.40.190.10">
    <property type="entry name" value="Periplasmic binding protein-like II"/>
    <property type="match status" value="2"/>
</dbReference>
<protein>
    <submittedName>
        <fullName evidence="6">LysR family transcriptional regulator</fullName>
    </submittedName>
</protein>
<dbReference type="CDD" id="cd05466">
    <property type="entry name" value="PBP2_LTTR_substrate"/>
    <property type="match status" value="1"/>
</dbReference>
<dbReference type="Pfam" id="PF03466">
    <property type="entry name" value="LysR_substrate"/>
    <property type="match status" value="1"/>
</dbReference>
<dbReference type="Pfam" id="PF00126">
    <property type="entry name" value="HTH_1"/>
    <property type="match status" value="1"/>
</dbReference>
<keyword evidence="4" id="KW-0804">Transcription</keyword>
<evidence type="ECO:0000256" key="3">
    <source>
        <dbReference type="ARBA" id="ARBA00023125"/>
    </source>
</evidence>
<evidence type="ECO:0000313" key="6">
    <source>
        <dbReference type="EMBL" id="NED96957.1"/>
    </source>
</evidence>
<feature type="domain" description="HTH lysR-type" evidence="5">
    <location>
        <begin position="9"/>
        <end position="66"/>
    </location>
</feature>
<dbReference type="GO" id="GO:0032993">
    <property type="term" value="C:protein-DNA complex"/>
    <property type="evidence" value="ECO:0007669"/>
    <property type="project" value="TreeGrafter"/>
</dbReference>
<dbReference type="PRINTS" id="PR00039">
    <property type="entry name" value="HTHLYSR"/>
</dbReference>
<keyword evidence="2" id="KW-0805">Transcription regulation</keyword>
<organism evidence="6 7">
    <name type="scientific">Phytoactinopolyspora alkaliphila</name>
    <dbReference type="NCBI Taxonomy" id="1783498"/>
    <lineage>
        <taxon>Bacteria</taxon>
        <taxon>Bacillati</taxon>
        <taxon>Actinomycetota</taxon>
        <taxon>Actinomycetes</taxon>
        <taxon>Jiangellales</taxon>
        <taxon>Jiangellaceae</taxon>
        <taxon>Phytoactinopolyspora</taxon>
    </lineage>
</organism>
<dbReference type="InterPro" id="IPR000847">
    <property type="entry name" value="LysR_HTH_N"/>
</dbReference>
<dbReference type="SUPFAM" id="SSF53850">
    <property type="entry name" value="Periplasmic binding protein-like II"/>
    <property type="match status" value="1"/>
</dbReference>
<dbReference type="InterPro" id="IPR005119">
    <property type="entry name" value="LysR_subst-bd"/>
</dbReference>
<dbReference type="PANTHER" id="PTHR30346:SF29">
    <property type="entry name" value="LYSR SUBSTRATE-BINDING"/>
    <property type="match status" value="1"/>
</dbReference>
<accession>A0A6N9YPS9</accession>
<dbReference type="SUPFAM" id="SSF46785">
    <property type="entry name" value="Winged helix' DNA-binding domain"/>
    <property type="match status" value="1"/>
</dbReference>
<proteinExistence type="inferred from homology"/>
<evidence type="ECO:0000256" key="2">
    <source>
        <dbReference type="ARBA" id="ARBA00023015"/>
    </source>
</evidence>
<name>A0A6N9YPS9_9ACTN</name>
<dbReference type="Gene3D" id="1.10.10.10">
    <property type="entry name" value="Winged helix-like DNA-binding domain superfamily/Winged helix DNA-binding domain"/>
    <property type="match status" value="1"/>
</dbReference>
<dbReference type="EMBL" id="JAAGOB010000009">
    <property type="protein sequence ID" value="NED96957.1"/>
    <property type="molecule type" value="Genomic_DNA"/>
</dbReference>
<dbReference type="AlphaFoldDB" id="A0A6N9YPS9"/>
<sequence>MDVSSAYTYRLDWIVSFVAVAHEGGFSAAAKAQHRSQPRVSAHVGELERVLGVRLFDRAVHPPSLTPEGRALLPHAEEVISRLAVFSDVAAGTGNAVRGEVRVGMYPSAAASLYPDLVRSLHQDMPSVTTVLRERDTLTLEQLLVNGDIDLAVRPILPLARDDRLSYRLLWREPLVAVVPEGHPWAGRPELPLAQLATCALVTIGEPDGGTRQFETNLAFAEAGLQPTIAFQTNQPQTLAALVRSGLGIGVTNALAMTVANCEGVELVPLGGTNVERRVAVWWHTGRTGSAATMLARDVIAGLPPPVVLAAAAALPTDDE</sequence>
<dbReference type="InterPro" id="IPR036390">
    <property type="entry name" value="WH_DNA-bd_sf"/>
</dbReference>
<evidence type="ECO:0000256" key="1">
    <source>
        <dbReference type="ARBA" id="ARBA00009437"/>
    </source>
</evidence>
<dbReference type="PANTHER" id="PTHR30346">
    <property type="entry name" value="TRANSCRIPTIONAL DUAL REGULATOR HCAR-RELATED"/>
    <property type="match status" value="1"/>
</dbReference>
<dbReference type="PROSITE" id="PS50931">
    <property type="entry name" value="HTH_LYSR"/>
    <property type="match status" value="1"/>
</dbReference>
<dbReference type="Proteomes" id="UP000469185">
    <property type="component" value="Unassembled WGS sequence"/>
</dbReference>
<dbReference type="InterPro" id="IPR036388">
    <property type="entry name" value="WH-like_DNA-bd_sf"/>
</dbReference>
<keyword evidence="3" id="KW-0238">DNA-binding</keyword>
<comment type="caution">
    <text evidence="6">The sequence shown here is derived from an EMBL/GenBank/DDBJ whole genome shotgun (WGS) entry which is preliminary data.</text>
</comment>
<gene>
    <name evidence="6" type="ORF">G1H11_16750</name>
</gene>
<reference evidence="6 7" key="1">
    <citation type="submission" date="2020-02" db="EMBL/GenBank/DDBJ databases">
        <authorList>
            <person name="Li X.-J."/>
            <person name="Feng X.-M."/>
        </authorList>
    </citation>
    <scope>NUCLEOTIDE SEQUENCE [LARGE SCALE GENOMIC DNA]</scope>
    <source>
        <strain evidence="6 7">CGMCC 4.7225</strain>
    </source>
</reference>
<evidence type="ECO:0000259" key="5">
    <source>
        <dbReference type="PROSITE" id="PS50931"/>
    </source>
</evidence>
<evidence type="ECO:0000256" key="4">
    <source>
        <dbReference type="ARBA" id="ARBA00023163"/>
    </source>
</evidence>